<organism evidence="1 2">
    <name type="scientific">Smallanthus sonchifolius</name>
    <dbReference type="NCBI Taxonomy" id="185202"/>
    <lineage>
        <taxon>Eukaryota</taxon>
        <taxon>Viridiplantae</taxon>
        <taxon>Streptophyta</taxon>
        <taxon>Embryophyta</taxon>
        <taxon>Tracheophyta</taxon>
        <taxon>Spermatophyta</taxon>
        <taxon>Magnoliopsida</taxon>
        <taxon>eudicotyledons</taxon>
        <taxon>Gunneridae</taxon>
        <taxon>Pentapetalae</taxon>
        <taxon>asterids</taxon>
        <taxon>campanulids</taxon>
        <taxon>Asterales</taxon>
        <taxon>Asteraceae</taxon>
        <taxon>Asteroideae</taxon>
        <taxon>Heliantheae alliance</taxon>
        <taxon>Millerieae</taxon>
        <taxon>Smallanthus</taxon>
    </lineage>
</organism>
<protein>
    <submittedName>
        <fullName evidence="1">Uncharacterized protein</fullName>
    </submittedName>
</protein>
<keyword evidence="2" id="KW-1185">Reference proteome</keyword>
<evidence type="ECO:0000313" key="2">
    <source>
        <dbReference type="Proteomes" id="UP001056120"/>
    </source>
</evidence>
<gene>
    <name evidence="1" type="ORF">L1987_08248</name>
</gene>
<dbReference type="Proteomes" id="UP001056120">
    <property type="component" value="Linkage Group LG03"/>
</dbReference>
<sequence>MSKAERGKHGVAVGKKKPEIKCTLSLMNISYRLVRTQIHLIQSLDWHLDHSFCIGLKIKTLKRKNGISYGWKLSEIGIFQTMMQRKLHLQKEKKIRGEYIF</sequence>
<comment type="caution">
    <text evidence="1">The sequence shown here is derived from an EMBL/GenBank/DDBJ whole genome shotgun (WGS) entry which is preliminary data.</text>
</comment>
<accession>A0ACB9JMD8</accession>
<proteinExistence type="predicted"/>
<reference evidence="1 2" key="2">
    <citation type="journal article" date="2022" name="Mol. Ecol. Resour.">
        <title>The genomes of chicory, endive, great burdock and yacon provide insights into Asteraceae paleo-polyploidization history and plant inulin production.</title>
        <authorList>
            <person name="Fan W."/>
            <person name="Wang S."/>
            <person name="Wang H."/>
            <person name="Wang A."/>
            <person name="Jiang F."/>
            <person name="Liu H."/>
            <person name="Zhao H."/>
            <person name="Xu D."/>
            <person name="Zhang Y."/>
        </authorList>
    </citation>
    <scope>NUCLEOTIDE SEQUENCE [LARGE SCALE GENOMIC DNA]</scope>
    <source>
        <strain evidence="2">cv. Yunnan</strain>
        <tissue evidence="1">Leaves</tissue>
    </source>
</reference>
<name>A0ACB9JMD8_9ASTR</name>
<reference evidence="2" key="1">
    <citation type="journal article" date="2022" name="Mol. Ecol. Resour.">
        <title>The genomes of chicory, endive, great burdock and yacon provide insights into Asteraceae palaeo-polyploidization history and plant inulin production.</title>
        <authorList>
            <person name="Fan W."/>
            <person name="Wang S."/>
            <person name="Wang H."/>
            <person name="Wang A."/>
            <person name="Jiang F."/>
            <person name="Liu H."/>
            <person name="Zhao H."/>
            <person name="Xu D."/>
            <person name="Zhang Y."/>
        </authorList>
    </citation>
    <scope>NUCLEOTIDE SEQUENCE [LARGE SCALE GENOMIC DNA]</scope>
    <source>
        <strain evidence="2">cv. Yunnan</strain>
    </source>
</reference>
<evidence type="ECO:0000313" key="1">
    <source>
        <dbReference type="EMBL" id="KAI3820700.1"/>
    </source>
</evidence>
<dbReference type="EMBL" id="CM042020">
    <property type="protein sequence ID" value="KAI3820700.1"/>
    <property type="molecule type" value="Genomic_DNA"/>
</dbReference>